<dbReference type="InterPro" id="IPR027417">
    <property type="entry name" value="P-loop_NTPase"/>
</dbReference>
<gene>
    <name evidence="3" type="ORF">HMPREF1977_0570</name>
</gene>
<dbReference type="Gene3D" id="3.40.50.300">
    <property type="entry name" value="P-loop containing nucleotide triphosphate hydrolases"/>
    <property type="match status" value="1"/>
</dbReference>
<evidence type="ECO:0000256" key="1">
    <source>
        <dbReference type="ARBA" id="ARBA00022801"/>
    </source>
</evidence>
<sequence>MLTITKERKNDLQILITTDVLAEGINLHRANVLLNYDTPWNATKLMQRLGRINRIGSEAGIVYNFIFYPSAQGDEEIKLYKKAYIKLQGFHSAFGEDAQVFSKEELVEQFELFKEGGEGEEDKRLHYLRFIREFKDNNPKEFKRISNIPFKARTARKNENTPFDDVKNGSIIFMKSPYKTEFYRVNGKEEIESIDFLEAAERFEATVSEKGFEVPASHYKDVNLAQSKFEDDTIQSNTETVTPTDKADGNTMQAKKFLRDIKGTLNNEELKIACDQLIKLIDKGTFTNIPTDIKKIRQQLDKQKITFGNAQQLILNLANKYAVSSFDSIKNNKEKALDILPEIVITETFIK</sequence>
<dbReference type="CDD" id="cd18793">
    <property type="entry name" value="SF2_C_SNF"/>
    <property type="match status" value="1"/>
</dbReference>
<evidence type="ECO:0000313" key="3">
    <source>
        <dbReference type="EMBL" id="EFS98142.1"/>
    </source>
</evidence>
<keyword evidence="3" id="KW-0547">Nucleotide-binding</keyword>
<proteinExistence type="predicted"/>
<protein>
    <submittedName>
        <fullName evidence="3">Helicase C-terminal domain protein</fullName>
    </submittedName>
</protein>
<organism evidence="3 4">
    <name type="scientific">Capnocytophaga ochracea F0287</name>
    <dbReference type="NCBI Taxonomy" id="873517"/>
    <lineage>
        <taxon>Bacteria</taxon>
        <taxon>Pseudomonadati</taxon>
        <taxon>Bacteroidota</taxon>
        <taxon>Flavobacteriia</taxon>
        <taxon>Flavobacteriales</taxon>
        <taxon>Flavobacteriaceae</taxon>
        <taxon>Capnocytophaga</taxon>
    </lineage>
</organism>
<evidence type="ECO:0000313" key="4">
    <source>
        <dbReference type="Proteomes" id="UP000005391"/>
    </source>
</evidence>
<keyword evidence="3" id="KW-0347">Helicase</keyword>
<dbReference type="GO" id="GO:0004386">
    <property type="term" value="F:helicase activity"/>
    <property type="evidence" value="ECO:0007669"/>
    <property type="project" value="UniProtKB-KW"/>
</dbReference>
<dbReference type="EMBL" id="AEOH01000014">
    <property type="protein sequence ID" value="EFS98142.1"/>
    <property type="molecule type" value="Genomic_DNA"/>
</dbReference>
<dbReference type="GO" id="GO:0016787">
    <property type="term" value="F:hydrolase activity"/>
    <property type="evidence" value="ECO:0007669"/>
    <property type="project" value="UniProtKB-KW"/>
</dbReference>
<dbReference type="Proteomes" id="UP000005391">
    <property type="component" value="Unassembled WGS sequence"/>
</dbReference>
<keyword evidence="3" id="KW-0067">ATP-binding</keyword>
<dbReference type="PROSITE" id="PS51194">
    <property type="entry name" value="HELICASE_CTER"/>
    <property type="match status" value="1"/>
</dbReference>
<evidence type="ECO:0000259" key="2">
    <source>
        <dbReference type="PROSITE" id="PS51194"/>
    </source>
</evidence>
<accession>E4MQB0</accession>
<dbReference type="InterPro" id="IPR049730">
    <property type="entry name" value="SNF2/RAD54-like_C"/>
</dbReference>
<dbReference type="RefSeq" id="WP_002672004.1">
    <property type="nucleotide sequence ID" value="NZ_GL573160.1"/>
</dbReference>
<comment type="caution">
    <text evidence="3">The sequence shown here is derived from an EMBL/GenBank/DDBJ whole genome shotgun (WGS) entry which is preliminary data.</text>
</comment>
<name>E4MQB0_CAPOC</name>
<feature type="domain" description="Helicase C-terminal" evidence="2">
    <location>
        <begin position="1"/>
        <end position="107"/>
    </location>
</feature>
<dbReference type="HOGENOM" id="CLU_789130_0_0_10"/>
<dbReference type="eggNOG" id="COG0553">
    <property type="taxonomic scope" value="Bacteria"/>
</dbReference>
<reference evidence="3 4" key="1">
    <citation type="submission" date="2010-10" db="EMBL/GenBank/DDBJ databases">
        <authorList>
            <person name="Muzny D."/>
            <person name="Qin X."/>
            <person name="Deng J."/>
            <person name="Jiang H."/>
            <person name="Liu Y."/>
            <person name="Qu J."/>
            <person name="Song X.-Z."/>
            <person name="Zhang L."/>
            <person name="Thornton R."/>
            <person name="Coyle M."/>
            <person name="Francisco L."/>
            <person name="Jackson L."/>
            <person name="Javaid M."/>
            <person name="Korchina V."/>
            <person name="Kovar C."/>
            <person name="Mata R."/>
            <person name="Mathew T."/>
            <person name="Ngo R."/>
            <person name="Nguyen L."/>
            <person name="Nguyen N."/>
            <person name="Okwuonu G."/>
            <person name="Ongeri F."/>
            <person name="Pham C."/>
            <person name="Simmons D."/>
            <person name="Wilczek-Boney K."/>
            <person name="Hale W."/>
            <person name="Jakkamsetti A."/>
            <person name="Pham P."/>
            <person name="Ruth R."/>
            <person name="San Lucas F."/>
            <person name="Warren J."/>
            <person name="Zhang J."/>
            <person name="Zhao Z."/>
            <person name="Zhou C."/>
            <person name="Zhu D."/>
            <person name="Lee S."/>
            <person name="Bess C."/>
            <person name="Blankenburg K."/>
            <person name="Forbes L."/>
            <person name="Fu Q."/>
            <person name="Gubbala S."/>
            <person name="Hirani K."/>
            <person name="Jayaseelan J.C."/>
            <person name="Lara F."/>
            <person name="Munidasa M."/>
            <person name="Palculict T."/>
            <person name="Patil S."/>
            <person name="Pu L.-L."/>
            <person name="Saada N."/>
            <person name="Tang L."/>
            <person name="Weissenberger G."/>
            <person name="Zhu Y."/>
            <person name="Hemphill L."/>
            <person name="Shang Y."/>
            <person name="Youmans B."/>
            <person name="Ayvaz T."/>
            <person name="Ross M."/>
            <person name="Santibanez J."/>
            <person name="Aqrawi P."/>
            <person name="Gross S."/>
            <person name="Joshi V."/>
            <person name="Fowler G."/>
            <person name="Nazareth L."/>
            <person name="Reid J."/>
            <person name="Worley K."/>
            <person name="Petrosino J."/>
            <person name="Highlander S."/>
            <person name="Gibbs R."/>
        </authorList>
    </citation>
    <scope>NUCLEOTIDE SEQUENCE [LARGE SCALE GENOMIC DNA]</scope>
    <source>
        <strain evidence="3 4">F0287</strain>
    </source>
</reference>
<dbReference type="SUPFAM" id="SSF52540">
    <property type="entry name" value="P-loop containing nucleoside triphosphate hydrolases"/>
    <property type="match status" value="1"/>
</dbReference>
<dbReference type="Pfam" id="PF00271">
    <property type="entry name" value="Helicase_C"/>
    <property type="match status" value="1"/>
</dbReference>
<dbReference type="InterPro" id="IPR001650">
    <property type="entry name" value="Helicase_C-like"/>
</dbReference>
<keyword evidence="1" id="KW-0378">Hydrolase</keyword>
<dbReference type="AlphaFoldDB" id="E4MQB0"/>